<dbReference type="EMBL" id="MCGO01000014">
    <property type="protein sequence ID" value="ORY47369.1"/>
    <property type="molecule type" value="Genomic_DNA"/>
</dbReference>
<dbReference type="PANTHER" id="PTHR28229">
    <property type="entry name" value="TRANSLOCATION PROTEIN SEC66"/>
    <property type="match status" value="1"/>
</dbReference>
<dbReference type="OrthoDB" id="73168at2759"/>
<dbReference type="GO" id="GO:0031204">
    <property type="term" value="P:post-translational protein targeting to membrane, translocation"/>
    <property type="evidence" value="ECO:0007669"/>
    <property type="project" value="InterPro"/>
</dbReference>
<proteinExistence type="predicted"/>
<dbReference type="GO" id="GO:0031207">
    <property type="term" value="C:Sec62/Sec63 complex"/>
    <property type="evidence" value="ECO:0007669"/>
    <property type="project" value="InterPro"/>
</dbReference>
<dbReference type="Pfam" id="PF09802">
    <property type="entry name" value="Sec66"/>
    <property type="match status" value="1"/>
</dbReference>
<evidence type="ECO:0000256" key="1">
    <source>
        <dbReference type="SAM" id="MobiDB-lite"/>
    </source>
</evidence>
<feature type="compositionally biased region" description="Basic and acidic residues" evidence="1">
    <location>
        <begin position="171"/>
        <end position="191"/>
    </location>
</feature>
<evidence type="ECO:0000313" key="2">
    <source>
        <dbReference type="EMBL" id="ORY47369.1"/>
    </source>
</evidence>
<dbReference type="PANTHER" id="PTHR28229:SF1">
    <property type="entry name" value="TRANSLOCATION PROTEIN SEC66"/>
    <property type="match status" value="1"/>
</dbReference>
<gene>
    <name evidence="2" type="ORF">BCR33DRAFT_715099</name>
</gene>
<dbReference type="InterPro" id="IPR018624">
    <property type="entry name" value="Sec66"/>
</dbReference>
<name>A0A1Y2CK26_9FUNG</name>
<dbReference type="AlphaFoldDB" id="A0A1Y2CK26"/>
<comment type="caution">
    <text evidence="2">The sequence shown here is derived from an EMBL/GenBank/DDBJ whole genome shotgun (WGS) entry which is preliminary data.</text>
</comment>
<dbReference type="STRING" id="329046.A0A1Y2CK26"/>
<feature type="compositionally biased region" description="Low complexity" evidence="1">
    <location>
        <begin position="125"/>
        <end position="150"/>
    </location>
</feature>
<evidence type="ECO:0000313" key="3">
    <source>
        <dbReference type="Proteomes" id="UP000193642"/>
    </source>
</evidence>
<keyword evidence="3" id="KW-1185">Reference proteome</keyword>
<organism evidence="2 3">
    <name type="scientific">Rhizoclosmatium globosum</name>
    <dbReference type="NCBI Taxonomy" id="329046"/>
    <lineage>
        <taxon>Eukaryota</taxon>
        <taxon>Fungi</taxon>
        <taxon>Fungi incertae sedis</taxon>
        <taxon>Chytridiomycota</taxon>
        <taxon>Chytridiomycota incertae sedis</taxon>
        <taxon>Chytridiomycetes</taxon>
        <taxon>Chytridiales</taxon>
        <taxon>Chytriomycetaceae</taxon>
        <taxon>Rhizoclosmatium</taxon>
    </lineage>
</organism>
<dbReference type="Proteomes" id="UP000193642">
    <property type="component" value="Unassembled WGS sequence"/>
</dbReference>
<feature type="region of interest" description="Disordered" evidence="1">
    <location>
        <begin position="125"/>
        <end position="200"/>
    </location>
</feature>
<sequence>MSTYFPEHLPRRQYEELSEMYSPKDAQNWGGRILMQSLVRRAMVDVQRVLQIREEKPQLQNLVRTGVVGEAMLENITLAEKEIEAECAEVVAEAELLRKGWGAQIFQEAQQLLQQQMQMQQQAAQQQQAEAVKPPSKPTSPVKQAAKMAAPPAPVDTNDSLEDLPELVSEEELKRRADAMAEQLIREEANSKKGKGGKKK</sequence>
<reference evidence="2 3" key="1">
    <citation type="submission" date="2016-07" db="EMBL/GenBank/DDBJ databases">
        <title>Pervasive Adenine N6-methylation of Active Genes in Fungi.</title>
        <authorList>
            <consortium name="DOE Joint Genome Institute"/>
            <person name="Mondo S.J."/>
            <person name="Dannebaum R.O."/>
            <person name="Kuo R.C."/>
            <person name="Labutti K."/>
            <person name="Haridas S."/>
            <person name="Kuo A."/>
            <person name="Salamov A."/>
            <person name="Ahrendt S.R."/>
            <person name="Lipzen A."/>
            <person name="Sullivan W."/>
            <person name="Andreopoulos W.B."/>
            <person name="Clum A."/>
            <person name="Lindquist E."/>
            <person name="Daum C."/>
            <person name="Ramamoorthy G.K."/>
            <person name="Gryganskyi A."/>
            <person name="Culley D."/>
            <person name="Magnuson J.K."/>
            <person name="James T.Y."/>
            <person name="O'Malley M.A."/>
            <person name="Stajich J.E."/>
            <person name="Spatafora J.W."/>
            <person name="Visel A."/>
            <person name="Grigoriev I.V."/>
        </authorList>
    </citation>
    <scope>NUCLEOTIDE SEQUENCE [LARGE SCALE GENOMIC DNA]</scope>
    <source>
        <strain evidence="2 3">JEL800</strain>
    </source>
</reference>
<accession>A0A1Y2CK26</accession>
<feature type="compositionally biased region" description="Acidic residues" evidence="1">
    <location>
        <begin position="159"/>
        <end position="170"/>
    </location>
</feature>
<protein>
    <submittedName>
        <fullName evidence="2">Uncharacterized protein</fullName>
    </submittedName>
</protein>